<evidence type="ECO:0000313" key="2">
    <source>
        <dbReference type="Proteomes" id="UP000022910"/>
    </source>
</evidence>
<keyword evidence="2" id="KW-1185">Reference proteome</keyword>
<dbReference type="AlphaFoldDB" id="A0A015IHH3"/>
<protein>
    <submittedName>
        <fullName evidence="1">Uncharacterized protein</fullName>
    </submittedName>
</protein>
<dbReference type="OrthoDB" id="2310531at2759"/>
<dbReference type="HOGENOM" id="CLU_1856346_0_0_1"/>
<reference evidence="1 2" key="1">
    <citation type="submission" date="2014-02" db="EMBL/GenBank/DDBJ databases">
        <title>Single nucleus genome sequencing reveals high similarity among nuclei of an endomycorrhizal fungus.</title>
        <authorList>
            <person name="Lin K."/>
            <person name="Geurts R."/>
            <person name="Zhang Z."/>
            <person name="Limpens E."/>
            <person name="Saunders D.G."/>
            <person name="Mu D."/>
            <person name="Pang E."/>
            <person name="Cao H."/>
            <person name="Cha H."/>
            <person name="Lin T."/>
            <person name="Zhou Q."/>
            <person name="Shang Y."/>
            <person name="Li Y."/>
            <person name="Ivanov S."/>
            <person name="Sharma T."/>
            <person name="Velzen R.V."/>
            <person name="Ruijter N.D."/>
            <person name="Aanen D.K."/>
            <person name="Win J."/>
            <person name="Kamoun S."/>
            <person name="Bisseling T."/>
            <person name="Huang S."/>
        </authorList>
    </citation>
    <scope>NUCLEOTIDE SEQUENCE [LARGE SCALE GENOMIC DNA]</scope>
    <source>
        <strain evidence="2">DAOM197198w</strain>
    </source>
</reference>
<sequence>MPELDHFSTEVQEQILKWNHNIFGETQANHDDPTLIIIEWSEINLANRNLDKNVMITRIRNAHNELRPFPNAALPSVSIFFIVTHPDNSMDVAVNVAYGNNGFQTNYRIPNAPSLGRIFSVRATRKDAFEVTEFPNVF</sequence>
<organism evidence="1 2">
    <name type="scientific">Rhizophagus irregularis (strain DAOM 197198w)</name>
    <name type="common">Glomus intraradices</name>
    <dbReference type="NCBI Taxonomy" id="1432141"/>
    <lineage>
        <taxon>Eukaryota</taxon>
        <taxon>Fungi</taxon>
        <taxon>Fungi incertae sedis</taxon>
        <taxon>Mucoromycota</taxon>
        <taxon>Glomeromycotina</taxon>
        <taxon>Glomeromycetes</taxon>
        <taxon>Glomerales</taxon>
        <taxon>Glomeraceae</taxon>
        <taxon>Rhizophagus</taxon>
    </lineage>
</organism>
<dbReference type="EMBL" id="JEMT01027637">
    <property type="protein sequence ID" value="EXX56622.1"/>
    <property type="molecule type" value="Genomic_DNA"/>
</dbReference>
<evidence type="ECO:0000313" key="1">
    <source>
        <dbReference type="EMBL" id="EXX56622.1"/>
    </source>
</evidence>
<name>A0A015IHH3_RHIIW</name>
<accession>A0A015IHH3</accession>
<dbReference type="Proteomes" id="UP000022910">
    <property type="component" value="Unassembled WGS sequence"/>
</dbReference>
<gene>
    <name evidence="1" type="ORF">RirG_214500</name>
</gene>
<comment type="caution">
    <text evidence="1">The sequence shown here is derived from an EMBL/GenBank/DDBJ whole genome shotgun (WGS) entry which is preliminary data.</text>
</comment>
<proteinExistence type="predicted"/>